<dbReference type="Proteomes" id="UP000464308">
    <property type="component" value="Segment"/>
</dbReference>
<reference evidence="2" key="1">
    <citation type="submission" date="2019-12" db="EMBL/GenBank/DDBJ databases">
        <authorList>
            <person name="Olsen N.S."/>
            <person name="Junco L.M.F."/>
            <person name="Kot W."/>
            <person name="Hansen L.H."/>
        </authorList>
    </citation>
    <scope>NUCLEOTIDE SEQUENCE [LARGE SCALE GENOMIC DNA]</scope>
</reference>
<evidence type="ECO:0000313" key="1">
    <source>
        <dbReference type="EMBL" id="QHR65285.1"/>
    </source>
</evidence>
<organism evidence="1 2">
    <name type="scientific">Escherichia phage altidsur</name>
    <dbReference type="NCBI Taxonomy" id="2696381"/>
    <lineage>
        <taxon>Viruses</taxon>
        <taxon>Duplodnaviria</taxon>
        <taxon>Heunggongvirae</taxon>
        <taxon>Uroviricota</taxon>
        <taxon>Caudoviricetes</taxon>
        <taxon>Autographivirales</taxon>
        <taxon>Autoscriptoviridae</taxon>
        <taxon>Stentvirinae</taxon>
        <taxon>Bonnellvirus</taxon>
        <taxon>Bonnellvirus altidsur</taxon>
    </lineage>
</organism>
<name>A0A6B9WNN6_9CAUD</name>
<sequence length="94" mass="9888">MAKVTAYYSAQEKDIVAVVGDGFEEGNYALCISGCKEVPKLNTVDDAVAALPSLQADIERMGELAFLLHGGSLNATASVDMPAKGYEEVGSFEV</sequence>
<gene>
    <name evidence="1" type="ORF">altidsur_18</name>
</gene>
<evidence type="ECO:0000313" key="2">
    <source>
        <dbReference type="Proteomes" id="UP000464308"/>
    </source>
</evidence>
<proteinExistence type="predicted"/>
<protein>
    <submittedName>
        <fullName evidence="1">Uncharacterized protein</fullName>
    </submittedName>
</protein>
<dbReference type="EMBL" id="MN850568">
    <property type="protein sequence ID" value="QHR65285.1"/>
    <property type="molecule type" value="Genomic_DNA"/>
</dbReference>
<keyword evidence="2" id="KW-1185">Reference proteome</keyword>
<accession>A0A6B9WNN6</accession>